<protein>
    <recommendedName>
        <fullName evidence="11">Hydroxyethylthiazole kinase</fullName>
        <ecNumber evidence="11">2.7.1.50</ecNumber>
    </recommendedName>
    <alternativeName>
        <fullName evidence="11">4-methyl-5-beta-hydroxyethylthiazole kinase</fullName>
        <shortName evidence="11">TH kinase</shortName>
        <shortName evidence="11">Thz kinase</shortName>
    </alternativeName>
</protein>
<dbReference type="NCBIfam" id="NF006830">
    <property type="entry name" value="PRK09355.1"/>
    <property type="match status" value="1"/>
</dbReference>
<dbReference type="EMBL" id="CP140154">
    <property type="protein sequence ID" value="WQG88807.1"/>
    <property type="molecule type" value="Genomic_DNA"/>
</dbReference>
<dbReference type="GO" id="GO:0005524">
    <property type="term" value="F:ATP binding"/>
    <property type="evidence" value="ECO:0007669"/>
    <property type="project" value="UniProtKB-UniRule"/>
</dbReference>
<comment type="catalytic activity">
    <reaction evidence="1 11">
        <text>5-(2-hydroxyethyl)-4-methylthiazole + ATP = 4-methyl-5-(2-phosphooxyethyl)-thiazole + ADP + H(+)</text>
        <dbReference type="Rhea" id="RHEA:24212"/>
        <dbReference type="ChEBI" id="CHEBI:15378"/>
        <dbReference type="ChEBI" id="CHEBI:17957"/>
        <dbReference type="ChEBI" id="CHEBI:30616"/>
        <dbReference type="ChEBI" id="CHEBI:58296"/>
        <dbReference type="ChEBI" id="CHEBI:456216"/>
        <dbReference type="EC" id="2.7.1.50"/>
    </reaction>
</comment>
<dbReference type="Pfam" id="PF02110">
    <property type="entry name" value="HK"/>
    <property type="match status" value="1"/>
</dbReference>
<name>A0A1K1RBP9_9BACT</name>
<dbReference type="InterPro" id="IPR029056">
    <property type="entry name" value="Ribokinase-like"/>
</dbReference>
<evidence type="ECO:0000313" key="13">
    <source>
        <dbReference type="EMBL" id="WQG88807.1"/>
    </source>
</evidence>
<dbReference type="SUPFAM" id="SSF53613">
    <property type="entry name" value="Ribokinase-like"/>
    <property type="match status" value="1"/>
</dbReference>
<dbReference type="NCBIfam" id="TIGR00694">
    <property type="entry name" value="thiM"/>
    <property type="match status" value="1"/>
</dbReference>
<dbReference type="RefSeq" id="WP_072362590.1">
    <property type="nucleotide sequence ID" value="NZ_CP139972.1"/>
</dbReference>
<evidence type="ECO:0000256" key="2">
    <source>
        <dbReference type="ARBA" id="ARBA00001946"/>
    </source>
</evidence>
<evidence type="ECO:0000256" key="1">
    <source>
        <dbReference type="ARBA" id="ARBA00001771"/>
    </source>
</evidence>
<dbReference type="EMBL" id="FPIZ01000011">
    <property type="protein sequence ID" value="SFW69324.1"/>
    <property type="molecule type" value="Genomic_DNA"/>
</dbReference>
<dbReference type="GO" id="GO:0004417">
    <property type="term" value="F:hydroxyethylthiazole kinase activity"/>
    <property type="evidence" value="ECO:0007669"/>
    <property type="project" value="UniProtKB-UniRule"/>
</dbReference>
<dbReference type="GO" id="GO:0009229">
    <property type="term" value="P:thiamine diphosphate biosynthetic process"/>
    <property type="evidence" value="ECO:0007669"/>
    <property type="project" value="UniProtKB-UniRule"/>
</dbReference>
<dbReference type="EC" id="2.7.1.50" evidence="11"/>
<comment type="pathway">
    <text evidence="3 11">Cofactor biosynthesis; thiamine diphosphate biosynthesis; 4-methyl-5-(2-phosphoethyl)-thiazole from 5-(2-hydroxyethyl)-4-methylthiazole: step 1/1.</text>
</comment>
<keyword evidence="5 11" id="KW-0479">Metal-binding</keyword>
<reference evidence="13 15" key="2">
    <citation type="submission" date="2023-11" db="EMBL/GenBank/DDBJ databases">
        <title>MicrobeMod: A computational toolkit for identifying prokaryotic methylation and restriction-modification with nanopore sequencing.</title>
        <authorList>
            <person name="Crits-Christoph A."/>
            <person name="Kang S.C."/>
            <person name="Lee H."/>
            <person name="Ostrov N."/>
        </authorList>
    </citation>
    <scope>NUCLEOTIDE SEQUENCE [LARGE SCALE GENOMIC DNA]</scope>
    <source>
        <strain evidence="13 15">ATCC 23090</strain>
    </source>
</reference>
<comment type="function">
    <text evidence="11">Catalyzes the phosphorylation of the hydroxyl group of 4-methyl-5-beta-hydroxyethylthiazole (THZ).</text>
</comment>
<dbReference type="UniPathway" id="UPA00060">
    <property type="reaction ID" value="UER00139"/>
</dbReference>
<dbReference type="PIRSF" id="PIRSF000513">
    <property type="entry name" value="Thz_kinase"/>
    <property type="match status" value="1"/>
</dbReference>
<keyword evidence="9 11" id="KW-0460">Magnesium</keyword>
<feature type="binding site" evidence="11">
    <location>
        <position position="193"/>
    </location>
    <ligand>
        <name>substrate</name>
    </ligand>
</feature>
<organism evidence="12 14">
    <name type="scientific">Chitinophaga sancti</name>
    <dbReference type="NCBI Taxonomy" id="1004"/>
    <lineage>
        <taxon>Bacteria</taxon>
        <taxon>Pseudomonadati</taxon>
        <taxon>Bacteroidota</taxon>
        <taxon>Chitinophagia</taxon>
        <taxon>Chitinophagales</taxon>
        <taxon>Chitinophagaceae</taxon>
        <taxon>Chitinophaga</taxon>
    </lineage>
</organism>
<dbReference type="GO" id="GO:0000287">
    <property type="term" value="F:magnesium ion binding"/>
    <property type="evidence" value="ECO:0007669"/>
    <property type="project" value="UniProtKB-UniRule"/>
</dbReference>
<evidence type="ECO:0000256" key="4">
    <source>
        <dbReference type="ARBA" id="ARBA00022679"/>
    </source>
</evidence>
<dbReference type="CDD" id="cd01170">
    <property type="entry name" value="THZ_kinase"/>
    <property type="match status" value="1"/>
</dbReference>
<keyword evidence="8 11" id="KW-0067">ATP-binding</keyword>
<dbReference type="InterPro" id="IPR000417">
    <property type="entry name" value="Hyethyz_kinase"/>
</dbReference>
<keyword evidence="10 11" id="KW-0784">Thiamine biosynthesis</keyword>
<dbReference type="HAMAP" id="MF_00228">
    <property type="entry name" value="Thz_kinase"/>
    <property type="match status" value="1"/>
</dbReference>
<evidence type="ECO:0000256" key="9">
    <source>
        <dbReference type="ARBA" id="ARBA00022842"/>
    </source>
</evidence>
<reference evidence="12 14" key="1">
    <citation type="submission" date="2016-11" db="EMBL/GenBank/DDBJ databases">
        <authorList>
            <person name="Jaros S."/>
            <person name="Januszkiewicz K."/>
            <person name="Wedrychowicz H."/>
        </authorList>
    </citation>
    <scope>NUCLEOTIDE SEQUENCE [LARGE SCALE GENOMIC DNA]</scope>
    <source>
        <strain evidence="12 14">DSM 784</strain>
    </source>
</reference>
<evidence type="ECO:0000313" key="14">
    <source>
        <dbReference type="Proteomes" id="UP000183788"/>
    </source>
</evidence>
<evidence type="ECO:0000256" key="5">
    <source>
        <dbReference type="ARBA" id="ARBA00022723"/>
    </source>
</evidence>
<dbReference type="Proteomes" id="UP001326715">
    <property type="component" value="Chromosome"/>
</dbReference>
<feature type="binding site" evidence="11">
    <location>
        <position position="166"/>
    </location>
    <ligand>
        <name>ATP</name>
        <dbReference type="ChEBI" id="CHEBI:30616"/>
    </ligand>
</feature>
<feature type="binding site" evidence="11">
    <location>
        <position position="44"/>
    </location>
    <ligand>
        <name>substrate</name>
    </ligand>
</feature>
<evidence type="ECO:0000313" key="15">
    <source>
        <dbReference type="Proteomes" id="UP001326715"/>
    </source>
</evidence>
<accession>A0A1K1RBP9</accession>
<dbReference type="Gene3D" id="3.40.1190.20">
    <property type="match status" value="1"/>
</dbReference>
<keyword evidence="6 11" id="KW-0547">Nucleotide-binding</keyword>
<feature type="binding site" evidence="11">
    <location>
        <position position="119"/>
    </location>
    <ligand>
        <name>ATP</name>
        <dbReference type="ChEBI" id="CHEBI:30616"/>
    </ligand>
</feature>
<proteinExistence type="inferred from homology"/>
<keyword evidence="4 11" id="KW-0808">Transferase</keyword>
<dbReference type="OrthoDB" id="9778146at2"/>
<keyword evidence="15" id="KW-1185">Reference proteome</keyword>
<sequence>MKEFIREQILTVRKQSPLVHSITNYVVMNNTANALLAVGASPIMAHAHSEMADMVKIVGALVINIGTLDEYWVKSMELAIGQANTLGKPWILDPVGAGATPYRDEVLKQLLELKPTIIRGNASEIMALARKNAGPTKGVDSTEESAAAVEAARYLQQEFGSVVCVSGAVDIIVGKDTTILLSNGHPLMAKVTGMGCTATALIGAFAAANPTDPFCATVSAMALLGIAGEKAAKLSNGPGSMQVNILDQLYQLTDEAVASLIKLEETHV</sequence>
<dbReference type="Proteomes" id="UP000183788">
    <property type="component" value="Unassembled WGS sequence"/>
</dbReference>
<evidence type="ECO:0000256" key="8">
    <source>
        <dbReference type="ARBA" id="ARBA00022840"/>
    </source>
</evidence>
<evidence type="ECO:0000256" key="10">
    <source>
        <dbReference type="ARBA" id="ARBA00022977"/>
    </source>
</evidence>
<comment type="similarity">
    <text evidence="11">Belongs to the Thz kinase family.</text>
</comment>
<dbReference type="STRING" id="1004.SAMN05661012_03575"/>
<gene>
    <name evidence="11 13" type="primary">thiM</name>
    <name evidence="12" type="ORF">SAMN05661012_03575</name>
    <name evidence="13" type="ORF">SR876_28160</name>
</gene>
<dbReference type="PRINTS" id="PR01099">
    <property type="entry name" value="HYETHTZKNASE"/>
</dbReference>
<keyword evidence="7 11" id="KW-0418">Kinase</keyword>
<evidence type="ECO:0000313" key="12">
    <source>
        <dbReference type="EMBL" id="SFW69324.1"/>
    </source>
</evidence>
<evidence type="ECO:0000256" key="7">
    <source>
        <dbReference type="ARBA" id="ARBA00022777"/>
    </source>
</evidence>
<evidence type="ECO:0000256" key="11">
    <source>
        <dbReference type="HAMAP-Rule" id="MF_00228"/>
    </source>
</evidence>
<evidence type="ECO:0000256" key="6">
    <source>
        <dbReference type="ARBA" id="ARBA00022741"/>
    </source>
</evidence>
<comment type="cofactor">
    <cofactor evidence="2 11">
        <name>Mg(2+)</name>
        <dbReference type="ChEBI" id="CHEBI:18420"/>
    </cofactor>
</comment>
<dbReference type="GO" id="GO:0009228">
    <property type="term" value="P:thiamine biosynthetic process"/>
    <property type="evidence" value="ECO:0007669"/>
    <property type="project" value="UniProtKB-KW"/>
</dbReference>
<dbReference type="AlphaFoldDB" id="A0A1K1RBP9"/>
<evidence type="ECO:0000256" key="3">
    <source>
        <dbReference type="ARBA" id="ARBA00004868"/>
    </source>
</evidence>